<keyword evidence="1" id="KW-0732">Signal</keyword>
<dbReference type="Proteomes" id="UP000032568">
    <property type="component" value="Chromosome"/>
</dbReference>
<evidence type="ECO:0000313" key="2">
    <source>
        <dbReference type="EMBL" id="WDD99494.1"/>
    </source>
</evidence>
<dbReference type="InterPro" id="IPR011330">
    <property type="entry name" value="Glyco_hydro/deAcase_b/a-brl"/>
</dbReference>
<accession>A0AAE9YSI8</accession>
<dbReference type="Pfam" id="PF04748">
    <property type="entry name" value="Polysacc_deac_2"/>
    <property type="match status" value="1"/>
</dbReference>
<dbReference type="AlphaFoldDB" id="A0AAE9YSI8"/>
<proteinExistence type="predicted"/>
<dbReference type="GO" id="GO:0005975">
    <property type="term" value="P:carbohydrate metabolic process"/>
    <property type="evidence" value="ECO:0007669"/>
    <property type="project" value="InterPro"/>
</dbReference>
<reference evidence="2 3" key="2">
    <citation type="journal article" date="2022" name="Mar. Drugs">
        <title>Bioassay-Guided Fractionation Leads to the Detection of Cholic Acid Generated by the Rare Thalassomonas sp.</title>
        <authorList>
            <person name="Pheiffer F."/>
            <person name="Schneider Y.K."/>
            <person name="Hansen E.H."/>
            <person name="Andersen J.H."/>
            <person name="Isaksson J."/>
            <person name="Busche T."/>
            <person name="R C."/>
            <person name="Kalinowski J."/>
            <person name="Zyl L.V."/>
            <person name="Trindade M."/>
        </authorList>
    </citation>
    <scope>NUCLEOTIDE SEQUENCE [LARGE SCALE GENOMIC DNA]</scope>
    <source>
        <strain evidence="2 3">A5K-106</strain>
    </source>
</reference>
<gene>
    <name evidence="2" type="ORF">SG35_002085</name>
</gene>
<dbReference type="Gene3D" id="3.20.20.370">
    <property type="entry name" value="Glycoside hydrolase/deacetylase"/>
    <property type="match status" value="1"/>
</dbReference>
<reference evidence="2 3" key="1">
    <citation type="journal article" date="2015" name="Genome Announc.">
        <title>Draft Genome Sequences of Marine Isolates of Thalassomonas viridans and Thalassomonas actiniarum.</title>
        <authorList>
            <person name="Olonade I."/>
            <person name="van Zyl L.J."/>
            <person name="Trindade M."/>
        </authorList>
    </citation>
    <scope>NUCLEOTIDE SEQUENCE [LARGE SCALE GENOMIC DNA]</scope>
    <source>
        <strain evidence="2 3">A5K-106</strain>
    </source>
</reference>
<feature type="chain" id="PRO_5042278592" evidence="1">
    <location>
        <begin position="21"/>
        <end position="256"/>
    </location>
</feature>
<organism evidence="2 3">
    <name type="scientific">Thalassomonas actiniarum</name>
    <dbReference type="NCBI Taxonomy" id="485447"/>
    <lineage>
        <taxon>Bacteria</taxon>
        <taxon>Pseudomonadati</taxon>
        <taxon>Pseudomonadota</taxon>
        <taxon>Gammaproteobacteria</taxon>
        <taxon>Alteromonadales</taxon>
        <taxon>Colwelliaceae</taxon>
        <taxon>Thalassomonas</taxon>
    </lineage>
</organism>
<dbReference type="RefSeq" id="WP_044833806.1">
    <property type="nucleotide sequence ID" value="NZ_CP059735.1"/>
</dbReference>
<evidence type="ECO:0000313" key="3">
    <source>
        <dbReference type="Proteomes" id="UP000032568"/>
    </source>
</evidence>
<sequence length="256" mass="28685">MISRLRFCFLSLCFFAAVTAAENRIAIVIDDIGYRQTDSRALELPGDITFSILPQTPYGQTLALQAYQQNKDILLHIPMESENGKRLGPGALTHKMSEEKIRASLKRSFEEIPFAIGINNHMGSLLTQLYRPMSWVMEFLKERDLLFLDSLTTEYSRGREIARDYGVPSLNRHVFLDNQLSDEYISGQFNELILLAKTYQSAVAIAHPHPETIDALTALLPTLAEHNISLVPLSALAADQYSAKVKTKTAKANKAD</sequence>
<dbReference type="PANTHER" id="PTHR30105:SF2">
    <property type="entry name" value="DIVERGENT POLYSACCHARIDE DEACETYLASE SUPERFAMILY"/>
    <property type="match status" value="1"/>
</dbReference>
<dbReference type="InterPro" id="IPR006837">
    <property type="entry name" value="Divergent_DAC"/>
</dbReference>
<dbReference type="SUPFAM" id="SSF88713">
    <property type="entry name" value="Glycoside hydrolase/deacetylase"/>
    <property type="match status" value="1"/>
</dbReference>
<dbReference type="CDD" id="cd10936">
    <property type="entry name" value="CE4_DAC2"/>
    <property type="match status" value="1"/>
</dbReference>
<dbReference type="EMBL" id="CP059735">
    <property type="protein sequence ID" value="WDD99494.1"/>
    <property type="molecule type" value="Genomic_DNA"/>
</dbReference>
<dbReference type="PANTHER" id="PTHR30105">
    <property type="entry name" value="UNCHARACTERIZED YIBQ-RELATED"/>
    <property type="match status" value="1"/>
</dbReference>
<keyword evidence="3" id="KW-1185">Reference proteome</keyword>
<name>A0AAE9YSI8_9GAMM</name>
<evidence type="ECO:0000256" key="1">
    <source>
        <dbReference type="SAM" id="SignalP"/>
    </source>
</evidence>
<feature type="signal peptide" evidence="1">
    <location>
        <begin position="1"/>
        <end position="20"/>
    </location>
</feature>
<dbReference type="KEGG" id="tact:SG35_002085"/>
<protein>
    <submittedName>
        <fullName evidence="2">Divergent polysaccharide deacetylase family protein</fullName>
    </submittedName>
</protein>